<comment type="caution">
    <text evidence="3">The sequence shown here is derived from an EMBL/GenBank/DDBJ whole genome shotgun (WGS) entry which is preliminary data.</text>
</comment>
<accession>A0A9P3LWW9</accession>
<dbReference type="EMBL" id="BQFW01000008">
    <property type="protein sequence ID" value="GJJ73736.1"/>
    <property type="molecule type" value="Genomic_DNA"/>
</dbReference>
<reference evidence="3" key="2">
    <citation type="journal article" date="2022" name="Microbiol. Resour. Announc.">
        <title>Whole-Genome Sequence of Entomortierella parvispora E1425, a Mucoromycotan Fungus Associated with Burkholderiaceae-Related Endosymbiotic Bacteria.</title>
        <authorList>
            <person name="Herlambang A."/>
            <person name="Guo Y."/>
            <person name="Takashima Y."/>
            <person name="Narisawa K."/>
            <person name="Ohta H."/>
            <person name="Nishizawa T."/>
        </authorList>
    </citation>
    <scope>NUCLEOTIDE SEQUENCE</scope>
    <source>
        <strain evidence="3">E1425</strain>
    </source>
</reference>
<reference evidence="3" key="1">
    <citation type="submission" date="2021-11" db="EMBL/GenBank/DDBJ databases">
        <authorList>
            <person name="Herlambang A."/>
            <person name="Guo Y."/>
            <person name="Takashima Y."/>
            <person name="Nishizawa T."/>
        </authorList>
    </citation>
    <scope>NUCLEOTIDE SEQUENCE</scope>
    <source>
        <strain evidence="3">E1425</strain>
    </source>
</reference>
<dbReference type="Gene3D" id="1.25.40.10">
    <property type="entry name" value="Tetratricopeptide repeat domain"/>
    <property type="match status" value="2"/>
</dbReference>
<keyword evidence="4" id="KW-1185">Reference proteome</keyword>
<evidence type="ECO:0000256" key="2">
    <source>
        <dbReference type="SAM" id="MobiDB-lite"/>
    </source>
</evidence>
<dbReference type="PANTHER" id="PTHR47939">
    <property type="entry name" value="MEMBRANE-ASSOCIATED SALT-INDUCIBLE PROTEIN-LIKE"/>
    <property type="match status" value="1"/>
</dbReference>
<dbReference type="PANTHER" id="PTHR47939:SF13">
    <property type="entry name" value="OS03G0201400 PROTEIN"/>
    <property type="match status" value="1"/>
</dbReference>
<evidence type="ECO:0000313" key="3">
    <source>
        <dbReference type="EMBL" id="GJJ73736.1"/>
    </source>
</evidence>
<feature type="compositionally biased region" description="Low complexity" evidence="2">
    <location>
        <begin position="74"/>
        <end position="90"/>
    </location>
</feature>
<name>A0A9P3LWW9_9FUNG</name>
<dbReference type="AlphaFoldDB" id="A0A9P3LWW9"/>
<keyword evidence="1" id="KW-0677">Repeat</keyword>
<dbReference type="InterPro" id="IPR050667">
    <property type="entry name" value="PPR-containing_protein"/>
</dbReference>
<dbReference type="Pfam" id="PF01535">
    <property type="entry name" value="PPR"/>
    <property type="match status" value="1"/>
</dbReference>
<evidence type="ECO:0000313" key="4">
    <source>
        <dbReference type="Proteomes" id="UP000827284"/>
    </source>
</evidence>
<sequence>MSFYICRQCASGQALRRATAATAATSIPGPSLLVHALQPKPRRSNLFPSLVARSLTSSTLKKSTRIKTSETIATNPPSSSSTSSTSSRSQIPPPPRIRNSSSVEAPNRPSPIDTIHRYLDQHIQQLDVDLLYLKFWKICATESLDFQRQIWGASGERNRVQDLKMNPSQPKYKDLPQPRREKYNQDARRLENFYRVFNTLAAPRHSNEPPRKDSGERCPWVLQVPTIQPSPPKSSTSRSRSIPAFPATVTLHFMAGSSHPKRLLQIHQYFESVLGIEVDYHARIALLVAFSATGDMVTVQGLFDEWRDSGTIQGGKEMYSAIIRGLVGNNSRDRKSHGSYSDALSAGSSIEHGMTSATSSTAIRNGKVTQMYAALEMFYDLLQKGGTPTFETYHSLIAGMACFKNDMEAAELLLDHMIVTKKKPYVQVLHVMCREYARQRNFAGTERIFWMLREYGIKPKPLTCNVLLKAIFQTSTVDALEYMAEHPHQSSGAHPIEHGLDAEQLALNWKRRKVKELRDYMQETGTESDSVTFSTLFYGYGHMKDGYQDLRAALKDMVDSSKIEPNLVVLSSLLFAHLNHGELKIAESILDQMLLRGSQGRPLTPTPTVRKGVFHALMLAYVEHQDIDGMERVLDKLIRAQHEQFELSRSSDSLIAADLNADEYTANIMLLGYVSQGNLEKAELVQSQIQSHPEWKSRHLFWERESSRQELLAFVRQKGSKEQIDKAIQLPADESLLSTVKPGATEGKEELDPAVELDDDIEIDVTTLAAKLKSLQQSIPAHTS</sequence>
<evidence type="ECO:0000256" key="1">
    <source>
        <dbReference type="ARBA" id="ARBA00022737"/>
    </source>
</evidence>
<feature type="region of interest" description="Disordered" evidence="2">
    <location>
        <begin position="62"/>
        <end position="109"/>
    </location>
</feature>
<organism evidence="3 4">
    <name type="scientific">Entomortierella parvispora</name>
    <dbReference type="NCBI Taxonomy" id="205924"/>
    <lineage>
        <taxon>Eukaryota</taxon>
        <taxon>Fungi</taxon>
        <taxon>Fungi incertae sedis</taxon>
        <taxon>Mucoromycota</taxon>
        <taxon>Mortierellomycotina</taxon>
        <taxon>Mortierellomycetes</taxon>
        <taxon>Mortierellales</taxon>
        <taxon>Mortierellaceae</taxon>
        <taxon>Entomortierella</taxon>
    </lineage>
</organism>
<dbReference type="Proteomes" id="UP000827284">
    <property type="component" value="Unassembled WGS sequence"/>
</dbReference>
<evidence type="ECO:0008006" key="5">
    <source>
        <dbReference type="Google" id="ProtNLM"/>
    </source>
</evidence>
<dbReference type="InterPro" id="IPR002885">
    <property type="entry name" value="PPR_rpt"/>
</dbReference>
<dbReference type="InterPro" id="IPR011990">
    <property type="entry name" value="TPR-like_helical_dom_sf"/>
</dbReference>
<proteinExistence type="predicted"/>
<protein>
    <recommendedName>
        <fullName evidence="5">Pentacotripeptide-repeat region of PRORP domain-containing protein</fullName>
    </recommendedName>
</protein>
<dbReference type="OrthoDB" id="185373at2759"/>
<gene>
    <name evidence="3" type="ORF">EMPS_06094</name>
</gene>